<organism evidence="9 10">
    <name type="scientific">candidate division WOR-1 bacterium RIFOXYB2_FULL_48_7</name>
    <dbReference type="NCBI Taxonomy" id="1802583"/>
    <lineage>
        <taxon>Bacteria</taxon>
        <taxon>Bacillati</taxon>
        <taxon>Saganbacteria</taxon>
    </lineage>
</organism>
<name>A0A1F4T9D6_UNCSA</name>
<dbReference type="Gene3D" id="1.20.81.30">
    <property type="entry name" value="Type II secretion system (T2SS), domain F"/>
    <property type="match status" value="2"/>
</dbReference>
<gene>
    <name evidence="9" type="ORF">A2311_03860</name>
</gene>
<evidence type="ECO:0000256" key="4">
    <source>
        <dbReference type="ARBA" id="ARBA00022692"/>
    </source>
</evidence>
<evidence type="ECO:0000256" key="5">
    <source>
        <dbReference type="ARBA" id="ARBA00022989"/>
    </source>
</evidence>
<feature type="transmembrane region" description="Helical" evidence="7">
    <location>
        <begin position="90"/>
        <end position="119"/>
    </location>
</feature>
<dbReference type="PANTHER" id="PTHR30012">
    <property type="entry name" value="GENERAL SECRETION PATHWAY PROTEIN"/>
    <property type="match status" value="1"/>
</dbReference>
<dbReference type="Proteomes" id="UP000178951">
    <property type="component" value="Unassembled WGS sequence"/>
</dbReference>
<evidence type="ECO:0000313" key="10">
    <source>
        <dbReference type="Proteomes" id="UP000178951"/>
    </source>
</evidence>
<feature type="domain" description="Type II secretion system protein GspF" evidence="8">
    <location>
        <begin position="184"/>
        <end position="305"/>
    </location>
</feature>
<dbReference type="InterPro" id="IPR018076">
    <property type="entry name" value="T2SS_GspF_dom"/>
</dbReference>
<comment type="caution">
    <text evidence="9">The sequence shown here is derived from an EMBL/GenBank/DDBJ whole genome shotgun (WGS) entry which is preliminary data.</text>
</comment>
<dbReference type="PANTHER" id="PTHR30012:SF0">
    <property type="entry name" value="TYPE II SECRETION SYSTEM PROTEIN F-RELATED"/>
    <property type="match status" value="1"/>
</dbReference>
<reference evidence="9 10" key="1">
    <citation type="journal article" date="2016" name="Nat. Commun.">
        <title>Thousands of microbial genomes shed light on interconnected biogeochemical processes in an aquifer system.</title>
        <authorList>
            <person name="Anantharaman K."/>
            <person name="Brown C.T."/>
            <person name="Hug L.A."/>
            <person name="Sharon I."/>
            <person name="Castelle C.J."/>
            <person name="Probst A.J."/>
            <person name="Thomas B.C."/>
            <person name="Singh A."/>
            <person name="Wilkins M.J."/>
            <person name="Karaoz U."/>
            <person name="Brodie E.L."/>
            <person name="Williams K.H."/>
            <person name="Hubbard S.S."/>
            <person name="Banfield J.F."/>
        </authorList>
    </citation>
    <scope>NUCLEOTIDE SEQUENCE [LARGE SCALE GENOMIC DNA]</scope>
</reference>
<dbReference type="STRING" id="1802583.A2311_03860"/>
<evidence type="ECO:0000313" key="9">
    <source>
        <dbReference type="EMBL" id="OGC29099.1"/>
    </source>
</evidence>
<evidence type="ECO:0000256" key="3">
    <source>
        <dbReference type="ARBA" id="ARBA00022475"/>
    </source>
</evidence>
<dbReference type="AlphaFoldDB" id="A0A1F4T9D6"/>
<dbReference type="InterPro" id="IPR003004">
    <property type="entry name" value="GspF/PilC"/>
</dbReference>
<proteinExistence type="inferred from homology"/>
<sequence>MAGLVEAGCPVYQALQIMARAKPALKLTAVIAAIAGGDKLADALSCNLPPMAIGLIRIAETNGTLVASLRRLADYYEEQAELEGKIISALIYPLTVIIVGLMVLGGVVFWLLPMFSGLLLETGGNLPWLTRSLLALPKIAPWLFGIMVVGILFLTYYLRRNQNWWLYVPLLGLAIRQNIQLQYCYALGAMLAGKVPLTQALQIIIDINTWPEYQAKYNRLLSAVNDGAALSQAMQNEQLCQLEICQVVEIGEKSGKLASALTGVARQLEREKEQQIKRWLVLLEPLVTLLVGIFVGLVALAVMLPMINLVNAIQ</sequence>
<evidence type="ECO:0000256" key="1">
    <source>
        <dbReference type="ARBA" id="ARBA00004651"/>
    </source>
</evidence>
<keyword evidence="3" id="KW-1003">Cell membrane</keyword>
<keyword evidence="6 7" id="KW-0472">Membrane</keyword>
<dbReference type="InterPro" id="IPR042094">
    <property type="entry name" value="T2SS_GspF_sf"/>
</dbReference>
<feature type="domain" description="Type II secretion system protein GspF" evidence="8">
    <location>
        <begin position="1"/>
        <end position="113"/>
    </location>
</feature>
<dbReference type="PRINTS" id="PR00812">
    <property type="entry name" value="BCTERIALGSPF"/>
</dbReference>
<comment type="subcellular location">
    <subcellularLocation>
        <location evidence="1">Cell membrane</location>
        <topology evidence="1">Multi-pass membrane protein</topology>
    </subcellularLocation>
</comment>
<evidence type="ECO:0000256" key="2">
    <source>
        <dbReference type="ARBA" id="ARBA00005745"/>
    </source>
</evidence>
<protein>
    <recommendedName>
        <fullName evidence="8">Type II secretion system protein GspF domain-containing protein</fullName>
    </recommendedName>
</protein>
<feature type="transmembrane region" description="Helical" evidence="7">
    <location>
        <begin position="139"/>
        <end position="158"/>
    </location>
</feature>
<keyword evidence="5 7" id="KW-1133">Transmembrane helix</keyword>
<accession>A0A1F4T9D6</accession>
<feature type="transmembrane region" description="Helical" evidence="7">
    <location>
        <begin position="279"/>
        <end position="307"/>
    </location>
</feature>
<evidence type="ECO:0000259" key="8">
    <source>
        <dbReference type="Pfam" id="PF00482"/>
    </source>
</evidence>
<keyword evidence="4 7" id="KW-0812">Transmembrane</keyword>
<dbReference type="EMBL" id="MEUF01000094">
    <property type="protein sequence ID" value="OGC29099.1"/>
    <property type="molecule type" value="Genomic_DNA"/>
</dbReference>
<dbReference type="Pfam" id="PF00482">
    <property type="entry name" value="T2SSF"/>
    <property type="match status" value="2"/>
</dbReference>
<evidence type="ECO:0000256" key="6">
    <source>
        <dbReference type="ARBA" id="ARBA00023136"/>
    </source>
</evidence>
<evidence type="ECO:0000256" key="7">
    <source>
        <dbReference type="SAM" id="Phobius"/>
    </source>
</evidence>
<dbReference type="GO" id="GO:0005886">
    <property type="term" value="C:plasma membrane"/>
    <property type="evidence" value="ECO:0007669"/>
    <property type="project" value="UniProtKB-SubCell"/>
</dbReference>
<comment type="similarity">
    <text evidence="2">Belongs to the GSP F family.</text>
</comment>